<evidence type="ECO:0000313" key="1">
    <source>
        <dbReference type="EMBL" id="ETO34479.1"/>
    </source>
</evidence>
<dbReference type="AlphaFoldDB" id="X6P8U7"/>
<dbReference type="EMBL" id="ASPP01002525">
    <property type="protein sequence ID" value="ETO34479.1"/>
    <property type="molecule type" value="Genomic_DNA"/>
</dbReference>
<keyword evidence="2" id="KW-1185">Reference proteome</keyword>
<sequence length="313" mass="35767">MCINRLVELGFFEETILQLLFPQKILDQILTNIDLTNSFALVRAFGKCGHMNTELLGLLSKFIIHDRSRFSFAQLIECTWALLWLDTLPTKDNYKINPNAVGNGIVEDKEFQALLKTLSGMLLNYDCNTLEDETITQLLQLKTLVTLRDNNRGTFEPFLIPFENNLKLILQDSLNSRDNDEFCTSGRESPTFRSKKDYIALITKCMEQLMLTKSPITNQATKHINQKLKRKDLYVKVEKDGQIVPAIVNQLVTPNWIVSNSLVVDLCLDSKLKLGIQIVGPSDCFIDNINELTGVTRCNTYLLQQLFGWNLRL</sequence>
<proteinExistence type="predicted"/>
<reference evidence="1 2" key="1">
    <citation type="journal article" date="2013" name="Curr. Biol.">
        <title>The Genome of the Foraminiferan Reticulomyxa filosa.</title>
        <authorList>
            <person name="Glockner G."/>
            <person name="Hulsmann N."/>
            <person name="Schleicher M."/>
            <person name="Noegel A.A."/>
            <person name="Eichinger L."/>
            <person name="Gallinger C."/>
            <person name="Pawlowski J."/>
            <person name="Sierra R."/>
            <person name="Euteneuer U."/>
            <person name="Pillet L."/>
            <person name="Moustafa A."/>
            <person name="Platzer M."/>
            <person name="Groth M."/>
            <person name="Szafranski K."/>
            <person name="Schliwa M."/>
        </authorList>
    </citation>
    <scope>NUCLEOTIDE SEQUENCE [LARGE SCALE GENOMIC DNA]</scope>
</reference>
<accession>X6P8U7</accession>
<comment type="caution">
    <text evidence="1">The sequence shown here is derived from an EMBL/GenBank/DDBJ whole genome shotgun (WGS) entry which is preliminary data.</text>
</comment>
<organism evidence="1 2">
    <name type="scientific">Reticulomyxa filosa</name>
    <dbReference type="NCBI Taxonomy" id="46433"/>
    <lineage>
        <taxon>Eukaryota</taxon>
        <taxon>Sar</taxon>
        <taxon>Rhizaria</taxon>
        <taxon>Retaria</taxon>
        <taxon>Foraminifera</taxon>
        <taxon>Monothalamids</taxon>
        <taxon>Reticulomyxidae</taxon>
        <taxon>Reticulomyxa</taxon>
    </lineage>
</organism>
<protein>
    <submittedName>
        <fullName evidence="1">Uncharacterized protein</fullName>
    </submittedName>
</protein>
<gene>
    <name evidence="1" type="ORF">RFI_02616</name>
</gene>
<name>X6P8U7_RETFI</name>
<evidence type="ECO:0000313" key="2">
    <source>
        <dbReference type="Proteomes" id="UP000023152"/>
    </source>
</evidence>
<dbReference type="Proteomes" id="UP000023152">
    <property type="component" value="Unassembled WGS sequence"/>
</dbReference>